<dbReference type="InterPro" id="IPR013216">
    <property type="entry name" value="Methyltransf_11"/>
</dbReference>
<dbReference type="STRING" id="1802202.A2730_03370"/>
<dbReference type="CDD" id="cd02440">
    <property type="entry name" value="AdoMet_MTases"/>
    <property type="match status" value="1"/>
</dbReference>
<evidence type="ECO:0000259" key="1">
    <source>
        <dbReference type="Pfam" id="PF08241"/>
    </source>
</evidence>
<evidence type="ECO:0000313" key="2">
    <source>
        <dbReference type="EMBL" id="OGZ64144.1"/>
    </source>
</evidence>
<dbReference type="GO" id="GO:0008757">
    <property type="term" value="F:S-adenosylmethionine-dependent methyltransferase activity"/>
    <property type="evidence" value="ECO:0007669"/>
    <property type="project" value="InterPro"/>
</dbReference>
<dbReference type="Gene3D" id="3.40.50.150">
    <property type="entry name" value="Vaccinia Virus protein VP39"/>
    <property type="match status" value="1"/>
</dbReference>
<dbReference type="InterPro" id="IPR029063">
    <property type="entry name" value="SAM-dependent_MTases_sf"/>
</dbReference>
<comment type="caution">
    <text evidence="2">The sequence shown here is derived from an EMBL/GenBank/DDBJ whole genome shotgun (WGS) entry which is preliminary data.</text>
</comment>
<dbReference type="AlphaFoldDB" id="A0A1G2HNN6"/>
<dbReference type="Proteomes" id="UP000176855">
    <property type="component" value="Unassembled WGS sequence"/>
</dbReference>
<reference evidence="2 3" key="1">
    <citation type="journal article" date="2016" name="Nat. Commun.">
        <title>Thousands of microbial genomes shed light on interconnected biogeochemical processes in an aquifer system.</title>
        <authorList>
            <person name="Anantharaman K."/>
            <person name="Brown C.T."/>
            <person name="Hug L.A."/>
            <person name="Sharon I."/>
            <person name="Castelle C.J."/>
            <person name="Probst A.J."/>
            <person name="Thomas B.C."/>
            <person name="Singh A."/>
            <person name="Wilkins M.J."/>
            <person name="Karaoz U."/>
            <person name="Brodie E.L."/>
            <person name="Williams K.H."/>
            <person name="Hubbard S.S."/>
            <person name="Banfield J.F."/>
        </authorList>
    </citation>
    <scope>NUCLEOTIDE SEQUENCE [LARGE SCALE GENOMIC DNA]</scope>
</reference>
<evidence type="ECO:0000313" key="3">
    <source>
        <dbReference type="Proteomes" id="UP000176855"/>
    </source>
</evidence>
<dbReference type="Pfam" id="PF08241">
    <property type="entry name" value="Methyltransf_11"/>
    <property type="match status" value="1"/>
</dbReference>
<accession>A0A1G2HNN6</accession>
<dbReference type="PANTHER" id="PTHR43591">
    <property type="entry name" value="METHYLTRANSFERASE"/>
    <property type="match status" value="1"/>
</dbReference>
<feature type="domain" description="Methyltransferase type 11" evidence="1">
    <location>
        <begin position="49"/>
        <end position="140"/>
    </location>
</feature>
<dbReference type="SUPFAM" id="SSF53335">
    <property type="entry name" value="S-adenosyl-L-methionine-dependent methyltransferases"/>
    <property type="match status" value="1"/>
</dbReference>
<dbReference type="EMBL" id="MHOO01000008">
    <property type="protein sequence ID" value="OGZ64144.1"/>
    <property type="molecule type" value="Genomic_DNA"/>
</dbReference>
<name>A0A1G2HNN6_9BACT</name>
<gene>
    <name evidence="2" type="ORF">A2730_03370</name>
</gene>
<proteinExistence type="predicted"/>
<sequence length="239" mass="27983">MAATEQEIKQWYNERHIRTKEHSWRLPEAYSLILDYFKEFGIKPGQKILDIGYGSGYFLKAADEAGLDTYGIDISEEGMKIAQKSSPNSKLYVGKGEDLPFEDNFFDHVACIGVLEHFMDIEKGIKEMKRVIKPGGTLLILVPNINFIYWKFQKSKGTEQKDISEALMSLEQWRDKFIKEGLEVIKIDKDDWFSKEPIVFTPFSLPVLLRGIKRMIYKVIWVFVPLRYTYQFIYILKKN</sequence>
<protein>
    <recommendedName>
        <fullName evidence="1">Methyltransferase type 11 domain-containing protein</fullName>
    </recommendedName>
</protein>
<organism evidence="2 3">
    <name type="scientific">Candidatus Staskawiczbacteria bacterium RIFCSPHIGHO2_01_FULL_39_25</name>
    <dbReference type="NCBI Taxonomy" id="1802202"/>
    <lineage>
        <taxon>Bacteria</taxon>
        <taxon>Candidatus Staskawicziibacteriota</taxon>
    </lineage>
</organism>